<comment type="similarity">
    <text evidence="2">Belongs to the glycosyltransferase 47 family.</text>
</comment>
<sequence length="477" mass="55664">MAIATLLMLCLTLPAFFYYYSSILYENTMFVTNCKIGWRFPDMKISPRVDQLQKSDSKAVDSIHVKKDPCTGRYIYIHDLPPRFNQDLLINCKTLSKWIDFCPYVSNDGLGPRIIKKSWYNTNQFMLSVIFHSRMKQYECLTKNSSLASAVYLPFYPGLEISRFLWSQVNCSVRDAAALDFVTWVREKHEWTRMSGMDHFFVAGRISWDFSRIGGGNSTDSWGSNLLRLSEVINMTVLTIESKKPYENNEFAIPYPTYFHPSSINEVHEWQERVRRSSKERRRRYLFSFVGGPRPNATRYIRGELISQCKNALNHRCKLVNCVENKELCKTPTHIIEMFMKSDFCLQPPGDSYTRRSTFDSILAGCIPVFFHPGSAYIQYLWHFPKNYTKYSVFIPEDGVMNGTVRVEELLSQISKEDVSSMREEVIRMIPRIIYARKKLNKIEDAFDITVTNVLERIEDTRRLIRESKDLSRTAGE</sequence>
<dbReference type="PANTHER" id="PTHR11062">
    <property type="entry name" value="EXOSTOSIN HEPARAN SULFATE GLYCOSYLTRANSFERASE -RELATED"/>
    <property type="match status" value="1"/>
</dbReference>
<dbReference type="InterPro" id="IPR004263">
    <property type="entry name" value="Exostosin"/>
</dbReference>
<comment type="subcellular location">
    <subcellularLocation>
        <location evidence="1">Golgi apparatus membrane</location>
        <topology evidence="1">Single-pass type II membrane protein</topology>
    </subcellularLocation>
</comment>
<keyword evidence="5" id="KW-0333">Golgi apparatus</keyword>
<evidence type="ECO:0000256" key="4">
    <source>
        <dbReference type="ARBA" id="ARBA00022968"/>
    </source>
</evidence>
<dbReference type="PANTHER" id="PTHR11062:SF394">
    <property type="entry name" value="XYLOGLUCAN GALACTOSYLTRANSFERASE GT11-RELATED"/>
    <property type="match status" value="1"/>
</dbReference>
<keyword evidence="4" id="KW-0812">Transmembrane</keyword>
<keyword evidence="4" id="KW-0735">Signal-anchor</keyword>
<reference evidence="7" key="1">
    <citation type="journal article" date="2021" name="Nat. Commun.">
        <title>Genomic analyses provide insights into spinach domestication and the genetic basis of agronomic traits.</title>
        <authorList>
            <person name="Cai X."/>
            <person name="Sun X."/>
            <person name="Xu C."/>
            <person name="Sun H."/>
            <person name="Wang X."/>
            <person name="Ge C."/>
            <person name="Zhang Z."/>
            <person name="Wang Q."/>
            <person name="Fei Z."/>
            <person name="Jiao C."/>
            <person name="Wang Q."/>
        </authorList>
    </citation>
    <scope>NUCLEOTIDE SEQUENCE [LARGE SCALE GENOMIC DNA]</scope>
    <source>
        <strain evidence="7">cv. Varoflay</strain>
    </source>
</reference>
<dbReference type="KEGG" id="soe:110776249"/>
<dbReference type="RefSeq" id="XP_021836490.2">
    <property type="nucleotide sequence ID" value="XM_021980798.2"/>
</dbReference>
<protein>
    <submittedName>
        <fullName evidence="8">Probable xyloglucan galactosyltransferase GT11</fullName>
    </submittedName>
</protein>
<dbReference type="Proteomes" id="UP000813463">
    <property type="component" value="Chromosome 1"/>
</dbReference>
<gene>
    <name evidence="8" type="primary">LOC110776249</name>
</gene>
<dbReference type="GO" id="GO:0016757">
    <property type="term" value="F:glycosyltransferase activity"/>
    <property type="evidence" value="ECO:0007669"/>
    <property type="project" value="UniProtKB-KW"/>
</dbReference>
<organism evidence="7 8">
    <name type="scientific">Spinacia oleracea</name>
    <name type="common">Spinach</name>
    <dbReference type="NCBI Taxonomy" id="3562"/>
    <lineage>
        <taxon>Eukaryota</taxon>
        <taxon>Viridiplantae</taxon>
        <taxon>Streptophyta</taxon>
        <taxon>Embryophyta</taxon>
        <taxon>Tracheophyta</taxon>
        <taxon>Spermatophyta</taxon>
        <taxon>Magnoliopsida</taxon>
        <taxon>eudicotyledons</taxon>
        <taxon>Gunneridae</taxon>
        <taxon>Pentapetalae</taxon>
        <taxon>Caryophyllales</taxon>
        <taxon>Chenopodiaceae</taxon>
        <taxon>Chenopodioideae</taxon>
        <taxon>Anserineae</taxon>
        <taxon>Spinacia</taxon>
    </lineage>
</organism>
<evidence type="ECO:0000256" key="2">
    <source>
        <dbReference type="ARBA" id="ARBA00010271"/>
    </source>
</evidence>
<evidence type="ECO:0000256" key="5">
    <source>
        <dbReference type="ARBA" id="ARBA00023034"/>
    </source>
</evidence>
<dbReference type="InterPro" id="IPR040911">
    <property type="entry name" value="Exostosin_GT47"/>
</dbReference>
<accession>A0A9R0JJD0</accession>
<evidence type="ECO:0000259" key="6">
    <source>
        <dbReference type="Pfam" id="PF03016"/>
    </source>
</evidence>
<evidence type="ECO:0000256" key="1">
    <source>
        <dbReference type="ARBA" id="ARBA00004323"/>
    </source>
</evidence>
<dbReference type="Pfam" id="PF03016">
    <property type="entry name" value="Exostosin_GT47"/>
    <property type="match status" value="1"/>
</dbReference>
<proteinExistence type="inferred from homology"/>
<dbReference type="GeneID" id="110776249"/>
<name>A0A9R0JJD0_SPIOL</name>
<evidence type="ECO:0000313" key="8">
    <source>
        <dbReference type="RefSeq" id="XP_021836490.2"/>
    </source>
</evidence>
<keyword evidence="3 8" id="KW-0808">Transferase</keyword>
<keyword evidence="3 8" id="KW-0328">Glycosyltransferase</keyword>
<evidence type="ECO:0000256" key="3">
    <source>
        <dbReference type="ARBA" id="ARBA00022676"/>
    </source>
</evidence>
<dbReference type="AlphaFoldDB" id="A0A9R0JJD0"/>
<dbReference type="GO" id="GO:0000139">
    <property type="term" value="C:Golgi membrane"/>
    <property type="evidence" value="ECO:0007669"/>
    <property type="project" value="UniProtKB-SubCell"/>
</dbReference>
<feature type="domain" description="Exostosin GT47" evidence="6">
    <location>
        <begin position="70"/>
        <end position="402"/>
    </location>
</feature>
<keyword evidence="7" id="KW-1185">Reference proteome</keyword>
<evidence type="ECO:0000313" key="7">
    <source>
        <dbReference type="Proteomes" id="UP000813463"/>
    </source>
</evidence>
<reference evidence="8" key="2">
    <citation type="submission" date="2025-08" db="UniProtKB">
        <authorList>
            <consortium name="RefSeq"/>
        </authorList>
    </citation>
    <scope>IDENTIFICATION</scope>
    <source>
        <tissue evidence="8">Leaf</tissue>
    </source>
</reference>